<dbReference type="GO" id="GO:0004557">
    <property type="term" value="F:alpha-galactosidase activity"/>
    <property type="evidence" value="ECO:0007669"/>
    <property type="project" value="InterPro"/>
</dbReference>
<dbReference type="InterPro" id="IPR050985">
    <property type="entry name" value="Alpha-glycosidase_related"/>
</dbReference>
<dbReference type="EMBL" id="JAGSOH010000068">
    <property type="protein sequence ID" value="MBR7828865.1"/>
    <property type="molecule type" value="Genomic_DNA"/>
</dbReference>
<dbReference type="AlphaFoldDB" id="A0A941EEA0"/>
<dbReference type="RefSeq" id="WP_212520000.1">
    <property type="nucleotide sequence ID" value="NZ_JAGSOH010000068.1"/>
</dbReference>
<dbReference type="InterPro" id="IPR013785">
    <property type="entry name" value="Aldolase_TIM"/>
</dbReference>
<dbReference type="CDD" id="cd14791">
    <property type="entry name" value="GH36"/>
    <property type="match status" value="1"/>
</dbReference>
<dbReference type="Proteomes" id="UP000676325">
    <property type="component" value="Unassembled WGS sequence"/>
</dbReference>
<organism evidence="3 4">
    <name type="scientific">Actinospica acidithermotolerans</name>
    <dbReference type="NCBI Taxonomy" id="2828514"/>
    <lineage>
        <taxon>Bacteria</taxon>
        <taxon>Bacillati</taxon>
        <taxon>Actinomycetota</taxon>
        <taxon>Actinomycetes</taxon>
        <taxon>Catenulisporales</taxon>
        <taxon>Actinospicaceae</taxon>
        <taxon>Actinospica</taxon>
    </lineage>
</organism>
<evidence type="ECO:0000313" key="4">
    <source>
        <dbReference type="Proteomes" id="UP000676325"/>
    </source>
</evidence>
<keyword evidence="4" id="KW-1185">Reference proteome</keyword>
<comment type="caution">
    <text evidence="3">The sequence shown here is derived from an EMBL/GenBank/DDBJ whole genome shotgun (WGS) entry which is preliminary data.</text>
</comment>
<dbReference type="InterPro" id="IPR002252">
    <property type="entry name" value="Glyco_hydro_36"/>
</dbReference>
<protein>
    <submittedName>
        <fullName evidence="3">Alpha-galactosidase</fullName>
    </submittedName>
</protein>
<evidence type="ECO:0000256" key="2">
    <source>
        <dbReference type="ARBA" id="ARBA00023295"/>
    </source>
</evidence>
<evidence type="ECO:0000256" key="1">
    <source>
        <dbReference type="ARBA" id="ARBA00022801"/>
    </source>
</evidence>
<gene>
    <name evidence="3" type="ORF">KDK95_21325</name>
</gene>
<dbReference type="Gene3D" id="2.70.98.60">
    <property type="entry name" value="alpha-galactosidase from lactobacil brevis"/>
    <property type="match status" value="1"/>
</dbReference>
<evidence type="ECO:0000313" key="3">
    <source>
        <dbReference type="EMBL" id="MBR7828865.1"/>
    </source>
</evidence>
<dbReference type="InterPro" id="IPR017853">
    <property type="entry name" value="GH"/>
</dbReference>
<sequence length="654" mass="71173">MHPIAPAAERTTRLAGTRAWIDWQAPADAPVRIAELGVGRSSFAGGGEGEERCVALVGIETLGGGKVGTAGKRHVDGVAGQRLRYRSHRQSASGDVHRLEIEQADDEAGLSVRSIIEHRDGIDAFRFRHELTLDAAAKQPTPLAYISSFALAGLPWTSDARLWTAANPWSAEHRWRAAPLSGYGLHDSGMHRYGQRGTKNRIAIGSAGAWSSSEYLPMGALEYGEGERVLLWEVEHNGAWQFEIGDRVGGLYLSVAGPSDPEHQWHHYLGPGETFATVPVTVVLSDTGIEGAAAQATAHRRALRRPHQDHETLPVVFNDFMNCLMADPDTEKLLPLVEAAAAAGAEVFCIDAGWFDDDPGSEPGPGGVPGWWDSIGAWRESAKRFPGERGLAEVIDRIRDLGMVPGLWLEPECVGVHSPTADALPSAAFFHRDWRRVSEWGRHQLDFGNASARAFVDERIDELIARYGLGYLKFDYNIDAGIGTDLNSDSAGDGLLSHNRAYLVWLEKLLERHPGLTIENCAAGGSRTDQALLSRLPIQSLTDQQDHRLMPPIAAAAPLAVPPEQGAVWAYPQPEFTDAENTFTLASALLGRVHLSGRIDLLDPARAALVKRAMDVYKSYRHVLPTAIPRWPLGLPAWDDGLVCLALEAADGDW</sequence>
<accession>A0A941EEA0</accession>
<dbReference type="PANTHER" id="PTHR43053:SF3">
    <property type="entry name" value="ALPHA-GALACTOSIDASE C-RELATED"/>
    <property type="match status" value="1"/>
</dbReference>
<name>A0A941EEA0_9ACTN</name>
<dbReference type="Gene3D" id="3.20.20.70">
    <property type="entry name" value="Aldolase class I"/>
    <property type="match status" value="1"/>
</dbReference>
<dbReference type="PRINTS" id="PR00743">
    <property type="entry name" value="GLHYDRLASE36"/>
</dbReference>
<dbReference type="PANTHER" id="PTHR43053">
    <property type="entry name" value="GLYCOSIDASE FAMILY 31"/>
    <property type="match status" value="1"/>
</dbReference>
<keyword evidence="1" id="KW-0378">Hydrolase</keyword>
<proteinExistence type="predicted"/>
<reference evidence="3" key="1">
    <citation type="submission" date="2021-04" db="EMBL/GenBank/DDBJ databases">
        <title>Genome based classification of Actinospica acidithermotolerans sp. nov., an actinobacterium isolated from an Indonesian hot spring.</title>
        <authorList>
            <person name="Kusuma A.B."/>
            <person name="Putra K.E."/>
            <person name="Nafisah S."/>
            <person name="Loh J."/>
            <person name="Nouioui I."/>
            <person name="Goodfellow M."/>
        </authorList>
    </citation>
    <scope>NUCLEOTIDE SEQUENCE</scope>
    <source>
        <strain evidence="3">MGRD01-02</strain>
    </source>
</reference>
<dbReference type="InterPro" id="IPR038417">
    <property type="entry name" value="Alpga-gal_N_sf"/>
</dbReference>
<keyword evidence="2" id="KW-0326">Glycosidase</keyword>
<dbReference type="Pfam" id="PF02065">
    <property type="entry name" value="Melibiase"/>
    <property type="match status" value="1"/>
</dbReference>
<dbReference type="SUPFAM" id="SSF51445">
    <property type="entry name" value="(Trans)glycosidases"/>
    <property type="match status" value="1"/>
</dbReference>
<dbReference type="GO" id="GO:0016052">
    <property type="term" value="P:carbohydrate catabolic process"/>
    <property type="evidence" value="ECO:0007669"/>
    <property type="project" value="InterPro"/>
</dbReference>